<dbReference type="OrthoDB" id="601690at2"/>
<sequence>MLCAGASTGAISLTAKGGAGTYAYNFNNAGYQSESNWVGLPAGNYPLVVKDANGCEEPFSLPIVDLYAPLSVDLVSNPPASCDDKGSIVVRATNGGLAPYAYSLDDVNYTSATTFDQLLNGDYTVYIKDANGCFITRVLSPYGPVTLRGVVTPSVVSKNGTNGSLTVSGVTGGNNNYEYSLDGITFQSSPVFNGLKAGAYAVHVRDIPYSCHIVISSSLTEPALLEPVLTDRKLVKCFGEKNGALTLSARGGVGTYEWSIDGVNYQTTGVFNQLGAGNYTGYVKDDNNCISQVPVVISQPDALTAKVSTQEPPGCYGESNGKINLVASGGTLPYSYQLNNSVQTLPAFTGLADGHYAMTVTNERAPFFMSGRNSLNVFPKNTAPLRRPPKK</sequence>
<name>A0A1G7Y9X1_CHIFI</name>
<organism evidence="1 2">
    <name type="scientific">Chitinophaga filiformis</name>
    <name type="common">Myxococcus filiformis</name>
    <name type="synonym">Flexibacter filiformis</name>
    <dbReference type="NCBI Taxonomy" id="104663"/>
    <lineage>
        <taxon>Bacteria</taxon>
        <taxon>Pseudomonadati</taxon>
        <taxon>Bacteroidota</taxon>
        <taxon>Chitinophagia</taxon>
        <taxon>Chitinophagales</taxon>
        <taxon>Chitinophagaceae</taxon>
        <taxon>Chitinophaga</taxon>
    </lineage>
</organism>
<evidence type="ECO:0000313" key="2">
    <source>
        <dbReference type="Proteomes" id="UP000199045"/>
    </source>
</evidence>
<dbReference type="AlphaFoldDB" id="A0A1G7Y9X1"/>
<gene>
    <name evidence="1" type="ORF">SAMN04488121_107261</name>
</gene>
<accession>A0A1G7Y9X1</accession>
<dbReference type="EMBL" id="FNBN01000007">
    <property type="protein sequence ID" value="SDG93184.1"/>
    <property type="molecule type" value="Genomic_DNA"/>
</dbReference>
<protein>
    <submittedName>
        <fullName evidence="1">SprB repeat-containing protein</fullName>
    </submittedName>
</protein>
<dbReference type="Pfam" id="PF13573">
    <property type="entry name" value="SprB"/>
    <property type="match status" value="3"/>
</dbReference>
<dbReference type="STRING" id="104663.SAMN04488121_107261"/>
<dbReference type="Proteomes" id="UP000199045">
    <property type="component" value="Unassembled WGS sequence"/>
</dbReference>
<proteinExistence type="predicted"/>
<evidence type="ECO:0000313" key="1">
    <source>
        <dbReference type="EMBL" id="SDG93184.1"/>
    </source>
</evidence>
<reference evidence="1 2" key="1">
    <citation type="submission" date="2016-10" db="EMBL/GenBank/DDBJ databases">
        <authorList>
            <person name="de Groot N.N."/>
        </authorList>
    </citation>
    <scope>NUCLEOTIDE SEQUENCE [LARGE SCALE GENOMIC DNA]</scope>
    <source>
        <strain evidence="1 2">DSM 527</strain>
    </source>
</reference>
<dbReference type="InterPro" id="IPR025667">
    <property type="entry name" value="SprB_repeat"/>
</dbReference>